<dbReference type="InterPro" id="IPR005837">
    <property type="entry name" value="FliP"/>
</dbReference>
<dbReference type="PRINTS" id="PR00951">
    <property type="entry name" value="FLGBIOSNFLIP"/>
</dbReference>
<keyword evidence="11 12" id="KW-1006">Bacterial flagellum protein export</keyword>
<feature type="chain" id="PRO_5043335808" description="Flagellar biosynthetic protein FliP" evidence="13">
    <location>
        <begin position="27"/>
        <end position="304"/>
    </location>
</feature>
<evidence type="ECO:0000256" key="6">
    <source>
        <dbReference type="ARBA" id="ARBA00022795"/>
    </source>
</evidence>
<evidence type="ECO:0000256" key="4">
    <source>
        <dbReference type="ARBA" id="ARBA00022475"/>
    </source>
</evidence>
<evidence type="ECO:0000256" key="3">
    <source>
        <dbReference type="ARBA" id="ARBA00022448"/>
    </source>
</evidence>
<name>A0AAU7DA77_9BACT</name>
<accession>A0AAU7DA77</accession>
<dbReference type="NCBIfam" id="TIGR01103">
    <property type="entry name" value="fliP"/>
    <property type="match status" value="1"/>
</dbReference>
<keyword evidence="6 12" id="KW-1005">Bacterial flagellum biogenesis</keyword>
<evidence type="ECO:0000256" key="8">
    <source>
        <dbReference type="ARBA" id="ARBA00022989"/>
    </source>
</evidence>
<feature type="transmembrane region" description="Helical" evidence="12">
    <location>
        <begin position="242"/>
        <end position="264"/>
    </location>
</feature>
<dbReference type="GO" id="GO:0009425">
    <property type="term" value="C:bacterial-type flagellum basal body"/>
    <property type="evidence" value="ECO:0007669"/>
    <property type="project" value="UniProtKB-SubCell"/>
</dbReference>
<keyword evidence="13" id="KW-0732">Signal</keyword>
<evidence type="ECO:0000256" key="7">
    <source>
        <dbReference type="ARBA" id="ARBA00022927"/>
    </source>
</evidence>
<keyword evidence="10" id="KW-0975">Bacterial flagellum</keyword>
<dbReference type="RefSeq" id="WP_348270014.1">
    <property type="nucleotide sequence ID" value="NZ_CP121195.1"/>
</dbReference>
<evidence type="ECO:0000256" key="13">
    <source>
        <dbReference type="SAM" id="SignalP"/>
    </source>
</evidence>
<dbReference type="AlphaFoldDB" id="A0AAU7DA77"/>
<evidence type="ECO:0000256" key="9">
    <source>
        <dbReference type="ARBA" id="ARBA00023136"/>
    </source>
</evidence>
<comment type="subcellular location">
    <subcellularLocation>
        <location evidence="12">Cell membrane</location>
        <topology evidence="12">Multi-pass membrane protein</topology>
    </subcellularLocation>
    <subcellularLocation>
        <location evidence="12">Bacterial flagellum basal body</location>
    </subcellularLocation>
</comment>
<keyword evidence="7 12" id="KW-0653">Protein transport</keyword>
<feature type="transmembrane region" description="Helical" evidence="12">
    <location>
        <begin position="105"/>
        <end position="135"/>
    </location>
</feature>
<comment type="similarity">
    <text evidence="1 12">Belongs to the FliP/MopC/SpaP family.</text>
</comment>
<comment type="function">
    <text evidence="12">Plays a role in the flagellum-specific transport system.</text>
</comment>
<feature type="signal peptide" evidence="13">
    <location>
        <begin position="1"/>
        <end position="26"/>
    </location>
</feature>
<reference evidence="14" key="1">
    <citation type="submission" date="2023-03" db="EMBL/GenBank/DDBJ databases">
        <title>Edaphobacter sp.</title>
        <authorList>
            <person name="Huber K.J."/>
            <person name="Papendorf J."/>
            <person name="Pilke C."/>
            <person name="Bunk B."/>
            <person name="Sproeer C."/>
            <person name="Pester M."/>
        </authorList>
    </citation>
    <scope>NUCLEOTIDE SEQUENCE</scope>
    <source>
        <strain evidence="14">DSM 109920</strain>
    </source>
</reference>
<evidence type="ECO:0000256" key="1">
    <source>
        <dbReference type="ARBA" id="ARBA00006257"/>
    </source>
</evidence>
<dbReference type="GO" id="GO:0044781">
    <property type="term" value="P:bacterial-type flagellum organization"/>
    <property type="evidence" value="ECO:0007669"/>
    <property type="project" value="UniProtKB-UniRule"/>
</dbReference>
<keyword evidence="14" id="KW-0282">Flagellum</keyword>
<organism evidence="14">
    <name type="scientific">Edaphobacter paludis</name>
    <dbReference type="NCBI Taxonomy" id="3035702"/>
    <lineage>
        <taxon>Bacteria</taxon>
        <taxon>Pseudomonadati</taxon>
        <taxon>Acidobacteriota</taxon>
        <taxon>Terriglobia</taxon>
        <taxon>Terriglobales</taxon>
        <taxon>Acidobacteriaceae</taxon>
        <taxon>Edaphobacter</taxon>
    </lineage>
</organism>
<dbReference type="Pfam" id="PF00813">
    <property type="entry name" value="FliP"/>
    <property type="match status" value="1"/>
</dbReference>
<evidence type="ECO:0000256" key="2">
    <source>
        <dbReference type="ARBA" id="ARBA00021714"/>
    </source>
</evidence>
<evidence type="ECO:0000256" key="5">
    <source>
        <dbReference type="ARBA" id="ARBA00022692"/>
    </source>
</evidence>
<dbReference type="PROSITE" id="PS01061">
    <property type="entry name" value="FLIP_2"/>
    <property type="match status" value="1"/>
</dbReference>
<dbReference type="GO" id="GO:0009306">
    <property type="term" value="P:protein secretion"/>
    <property type="evidence" value="ECO:0007669"/>
    <property type="project" value="UniProtKB-UniRule"/>
</dbReference>
<protein>
    <recommendedName>
        <fullName evidence="2 12">Flagellar biosynthetic protein FliP</fullName>
    </recommendedName>
</protein>
<dbReference type="PANTHER" id="PTHR30587">
    <property type="entry name" value="FLAGELLAR BIOSYNTHETIC PROTEIN FLIP"/>
    <property type="match status" value="1"/>
</dbReference>
<keyword evidence="14" id="KW-0969">Cilium</keyword>
<keyword evidence="14" id="KW-0966">Cell projection</keyword>
<keyword evidence="5 12" id="KW-0812">Transmembrane</keyword>
<feature type="transmembrane region" description="Helical" evidence="12">
    <location>
        <begin position="276"/>
        <end position="296"/>
    </location>
</feature>
<dbReference type="GO" id="GO:0005886">
    <property type="term" value="C:plasma membrane"/>
    <property type="evidence" value="ECO:0007669"/>
    <property type="project" value="UniProtKB-SubCell"/>
</dbReference>
<keyword evidence="4 12" id="KW-1003">Cell membrane</keyword>
<dbReference type="PRINTS" id="PR01302">
    <property type="entry name" value="TYPE3IMPPROT"/>
</dbReference>
<proteinExistence type="inferred from homology"/>
<gene>
    <name evidence="12 14" type="primary">fliP</name>
    <name evidence="14" type="ORF">P8936_05610</name>
</gene>
<sequence length="304" mass="33071">MSLAHRRRRCCVLLLVLGIVSPKLHAQQVQSSRFLVAFVSPESFWVNHAPEAVKSVHGNGQKSAGAVRGKINKSQSSISGVAPASNGKDSITQAIEANRSVPWSIVLGLTLLTLLPAILLSITPMVRLLVVFHFLRQALGTQTAPSNQILMGLALMMTWFLMQPVLQKVEQVAVVPYQAGTISGMEAMDRGLAPVKQYMLRYAREKDLEVFAAAGMGTRPQSREDLPIQVVVPAYILSELKAGFQIGAVLFLPFLLVDLVVASVTTSVGMMQLPPVVISTPLKILLFVMVDGWNLLAHQLIKSF</sequence>
<dbReference type="InterPro" id="IPR005838">
    <property type="entry name" value="T3SS_IM_P"/>
</dbReference>
<keyword evidence="8 12" id="KW-1133">Transmembrane helix</keyword>
<feature type="transmembrane region" description="Helical" evidence="12">
    <location>
        <begin position="147"/>
        <end position="166"/>
    </location>
</feature>
<evidence type="ECO:0000256" key="12">
    <source>
        <dbReference type="RuleBase" id="RU362069"/>
    </source>
</evidence>
<keyword evidence="9 12" id="KW-0472">Membrane</keyword>
<evidence type="ECO:0000313" key="14">
    <source>
        <dbReference type="EMBL" id="XBH14639.1"/>
    </source>
</evidence>
<dbReference type="PANTHER" id="PTHR30587:SF0">
    <property type="entry name" value="FLAGELLAR BIOSYNTHETIC PROTEIN FLIP"/>
    <property type="match status" value="1"/>
</dbReference>
<evidence type="ECO:0000256" key="11">
    <source>
        <dbReference type="ARBA" id="ARBA00023225"/>
    </source>
</evidence>
<dbReference type="EMBL" id="CP121195">
    <property type="protein sequence ID" value="XBH14639.1"/>
    <property type="molecule type" value="Genomic_DNA"/>
</dbReference>
<evidence type="ECO:0000256" key="10">
    <source>
        <dbReference type="ARBA" id="ARBA00023143"/>
    </source>
</evidence>
<keyword evidence="3 12" id="KW-0813">Transport</keyword>